<evidence type="ECO:0000313" key="13">
    <source>
        <dbReference type="Proteomes" id="UP000192923"/>
    </source>
</evidence>
<dbReference type="EMBL" id="FXAM01000001">
    <property type="protein sequence ID" value="SMF93461.1"/>
    <property type="molecule type" value="Genomic_DNA"/>
</dbReference>
<dbReference type="SUPFAM" id="SSF82861">
    <property type="entry name" value="Mechanosensitive channel protein MscS (YggB), transmembrane region"/>
    <property type="match status" value="1"/>
</dbReference>
<protein>
    <submittedName>
        <fullName evidence="12">Small-conductance mechanosensitive channel</fullName>
    </submittedName>
</protein>
<evidence type="ECO:0000256" key="4">
    <source>
        <dbReference type="ARBA" id="ARBA00022692"/>
    </source>
</evidence>
<dbReference type="SUPFAM" id="SSF82689">
    <property type="entry name" value="Mechanosensitive channel protein MscS (YggB), C-terminal domain"/>
    <property type="match status" value="1"/>
</dbReference>
<feature type="transmembrane region" description="Helical" evidence="7">
    <location>
        <begin position="526"/>
        <end position="543"/>
    </location>
</feature>
<dbReference type="STRING" id="1760988.SAMN02949497_0743"/>
<feature type="transmembrane region" description="Helical" evidence="7">
    <location>
        <begin position="285"/>
        <end position="306"/>
    </location>
</feature>
<name>A0A1Y6CSQ1_9GAMM</name>
<feature type="transmembrane region" description="Helical" evidence="7">
    <location>
        <begin position="393"/>
        <end position="415"/>
    </location>
</feature>
<feature type="domain" description="DUF3772" evidence="10">
    <location>
        <begin position="134"/>
        <end position="191"/>
    </location>
</feature>
<evidence type="ECO:0000256" key="6">
    <source>
        <dbReference type="ARBA" id="ARBA00023136"/>
    </source>
</evidence>
<evidence type="ECO:0000313" key="12">
    <source>
        <dbReference type="EMBL" id="SMF93461.1"/>
    </source>
</evidence>
<evidence type="ECO:0000256" key="2">
    <source>
        <dbReference type="ARBA" id="ARBA00008017"/>
    </source>
</evidence>
<reference evidence="12 13" key="1">
    <citation type="submission" date="2016-12" db="EMBL/GenBank/DDBJ databases">
        <authorList>
            <person name="Song W.-J."/>
            <person name="Kurnit D.M."/>
        </authorList>
    </citation>
    <scope>NUCLEOTIDE SEQUENCE [LARGE SCALE GENOMIC DNA]</scope>
    <source>
        <strain evidence="12 13">175</strain>
    </source>
</reference>
<feature type="signal peptide" evidence="8">
    <location>
        <begin position="1"/>
        <end position="25"/>
    </location>
</feature>
<accession>A0A1Y6CSQ1</accession>
<feature type="transmembrane region" description="Helical" evidence="7">
    <location>
        <begin position="564"/>
        <end position="586"/>
    </location>
</feature>
<keyword evidence="6 7" id="KW-0472">Membrane</keyword>
<feature type="transmembrane region" description="Helical" evidence="7">
    <location>
        <begin position="592"/>
        <end position="611"/>
    </location>
</feature>
<feature type="transmembrane region" description="Helical" evidence="7">
    <location>
        <begin position="248"/>
        <end position="273"/>
    </location>
</feature>
<keyword evidence="5 7" id="KW-1133">Transmembrane helix</keyword>
<feature type="domain" description="Mechanosensitive ion channel MscS" evidence="9">
    <location>
        <begin position="609"/>
        <end position="675"/>
    </location>
</feature>
<evidence type="ECO:0000259" key="11">
    <source>
        <dbReference type="Pfam" id="PF21082"/>
    </source>
</evidence>
<feature type="transmembrane region" description="Helical" evidence="7">
    <location>
        <begin position="209"/>
        <end position="227"/>
    </location>
</feature>
<evidence type="ECO:0000256" key="3">
    <source>
        <dbReference type="ARBA" id="ARBA00022475"/>
    </source>
</evidence>
<dbReference type="InterPro" id="IPR010920">
    <property type="entry name" value="LSM_dom_sf"/>
</dbReference>
<dbReference type="InterPro" id="IPR011014">
    <property type="entry name" value="MscS_channel_TM-2"/>
</dbReference>
<dbReference type="PANTHER" id="PTHR30347:SF1">
    <property type="entry name" value="MECHANOSENSITIVE CHANNEL MSCK"/>
    <property type="match status" value="1"/>
</dbReference>
<evidence type="ECO:0000256" key="7">
    <source>
        <dbReference type="SAM" id="Phobius"/>
    </source>
</evidence>
<dbReference type="RefSeq" id="WP_085210057.1">
    <property type="nucleotide sequence ID" value="NZ_FXAM01000001.1"/>
</dbReference>
<feature type="chain" id="PRO_5011000845" evidence="8">
    <location>
        <begin position="26"/>
        <end position="786"/>
    </location>
</feature>
<sequence length="786" mass="84942">MPKHPIPRIHPIPGLPILLFLTISAAGLAQTADAPNPGLRAQEWQKSLDEAEKATAEPNIPDSKLADWRDRLLDLIAQAREAVHNVEPDIQTLRSDLEALGPAPAVDAAPEAANVVARRKELNAGIASLEGVVKEADLASVRAGRLLAEVKATQRTRFTGRILTRSPSPLSPAIWGKALPELGSALAALYHSLMDKATPTAILTIGRPLALGMTLATLLAFPLRAGLIRKFGYIVVEDAPTYMQRLWTALFTGLVRTLLPTAAALAVYLGLLYTDWPGEAVADVLRVGLLSLAALFFVTGFTRSALAPDQPDWRLVPIHDPGARTLNRTVTGLAILFALDHTLGELANQYDASVELVSTQKFVFGALISLALLRLVGRGVWPEDPARPGWNRVRYGLTLLIAAIPASAMLGYVALSRLLATQWVLTLGLYATVALLNRIVQEAVEHALNPASPQGQRLRTALALGEEGAEMLAFWAVGFIRCSILLLAALALPLLWGVPGKDIAAWLGNAFVGFKLGNLNLSLGEILVALLSFTGLLLATRMLQKTLDQRIFPKTRLDQGIRNSIRSGLGYAGFSLALVIAVSILGLDLSNLAMIAGALSVGIGFGLQNIVNNFVSGLILLVERPIKAGDWVVVGEYQGYVKKISVRATEISTFDRASVFIPNSSLISGTVMNRTYADKTGRVLLPIGLAYHSDPHQARQVLLDIAQEHPDIRDTPPPSVFFQSFGDSALNLELVAVLHDVDKVKQVTSDLCFAIHAAFQREGIEIPFPQRDIKLSLDEEQLRRYL</sequence>
<feature type="transmembrane region" description="Helical" evidence="7">
    <location>
        <begin position="422"/>
        <end position="440"/>
    </location>
</feature>
<evidence type="ECO:0000256" key="8">
    <source>
        <dbReference type="SAM" id="SignalP"/>
    </source>
</evidence>
<keyword evidence="4 7" id="KW-0812">Transmembrane</keyword>
<dbReference type="Gene3D" id="3.30.70.100">
    <property type="match status" value="1"/>
</dbReference>
<evidence type="ECO:0000256" key="1">
    <source>
        <dbReference type="ARBA" id="ARBA00004651"/>
    </source>
</evidence>
<dbReference type="PANTHER" id="PTHR30347">
    <property type="entry name" value="POTASSIUM CHANNEL RELATED"/>
    <property type="match status" value="1"/>
</dbReference>
<dbReference type="InterPro" id="IPR052702">
    <property type="entry name" value="MscS-like_channel"/>
</dbReference>
<feature type="domain" description="Mechanosensitive ion channel MscS C-terminal" evidence="11">
    <location>
        <begin position="685"/>
        <end position="766"/>
    </location>
</feature>
<dbReference type="InterPro" id="IPR049278">
    <property type="entry name" value="MS_channel_C"/>
</dbReference>
<evidence type="ECO:0000259" key="10">
    <source>
        <dbReference type="Pfam" id="PF12607"/>
    </source>
</evidence>
<dbReference type="InterPro" id="IPR011066">
    <property type="entry name" value="MscS_channel_C_sf"/>
</dbReference>
<dbReference type="Gene3D" id="1.10.287.1260">
    <property type="match status" value="1"/>
</dbReference>
<keyword evidence="8" id="KW-0732">Signal</keyword>
<dbReference type="GO" id="GO:0005886">
    <property type="term" value="C:plasma membrane"/>
    <property type="evidence" value="ECO:0007669"/>
    <property type="project" value="UniProtKB-SubCell"/>
</dbReference>
<dbReference type="Pfam" id="PF00924">
    <property type="entry name" value="MS_channel_2nd"/>
    <property type="match status" value="1"/>
</dbReference>
<evidence type="ECO:0000256" key="5">
    <source>
        <dbReference type="ARBA" id="ARBA00022989"/>
    </source>
</evidence>
<gene>
    <name evidence="12" type="ORF">SAMN02949497_0743</name>
</gene>
<dbReference type="Proteomes" id="UP000192923">
    <property type="component" value="Unassembled WGS sequence"/>
</dbReference>
<dbReference type="Pfam" id="PF12607">
    <property type="entry name" value="DUF3772"/>
    <property type="match status" value="1"/>
</dbReference>
<dbReference type="Pfam" id="PF21082">
    <property type="entry name" value="MS_channel_3rd"/>
    <property type="match status" value="1"/>
</dbReference>
<feature type="transmembrane region" description="Helical" evidence="7">
    <location>
        <begin position="472"/>
        <end position="496"/>
    </location>
</feature>
<proteinExistence type="inferred from homology"/>
<comment type="subcellular location">
    <subcellularLocation>
        <location evidence="1">Cell membrane</location>
        <topology evidence="1">Multi-pass membrane protein</topology>
    </subcellularLocation>
</comment>
<dbReference type="GO" id="GO:0008381">
    <property type="term" value="F:mechanosensitive monoatomic ion channel activity"/>
    <property type="evidence" value="ECO:0007669"/>
    <property type="project" value="UniProtKB-ARBA"/>
</dbReference>
<dbReference type="InterPro" id="IPR022249">
    <property type="entry name" value="DUF3772"/>
</dbReference>
<dbReference type="SUPFAM" id="SSF50182">
    <property type="entry name" value="Sm-like ribonucleoproteins"/>
    <property type="match status" value="1"/>
</dbReference>
<keyword evidence="3" id="KW-1003">Cell membrane</keyword>
<keyword evidence="13" id="KW-1185">Reference proteome</keyword>
<dbReference type="Gene3D" id="2.30.30.60">
    <property type="match status" value="1"/>
</dbReference>
<dbReference type="InterPro" id="IPR006685">
    <property type="entry name" value="MscS_channel_2nd"/>
</dbReference>
<organism evidence="12 13">
    <name type="scientific">Methylomagnum ishizawai</name>
    <dbReference type="NCBI Taxonomy" id="1760988"/>
    <lineage>
        <taxon>Bacteria</taxon>
        <taxon>Pseudomonadati</taxon>
        <taxon>Pseudomonadota</taxon>
        <taxon>Gammaproteobacteria</taxon>
        <taxon>Methylococcales</taxon>
        <taxon>Methylococcaceae</taxon>
        <taxon>Methylomagnum</taxon>
    </lineage>
</organism>
<comment type="similarity">
    <text evidence="2">Belongs to the MscS (TC 1.A.23) family.</text>
</comment>
<evidence type="ECO:0000259" key="9">
    <source>
        <dbReference type="Pfam" id="PF00924"/>
    </source>
</evidence>
<dbReference type="InterPro" id="IPR023408">
    <property type="entry name" value="MscS_beta-dom_sf"/>
</dbReference>
<dbReference type="AlphaFoldDB" id="A0A1Y6CSQ1"/>
<dbReference type="OrthoDB" id="9799209at2"/>